<dbReference type="AlphaFoldDB" id="A0A4Y2A3R7"/>
<sequence>MRSAQTSKENIMQNLACVEMDGDPPSEQWIERYKCHT</sequence>
<feature type="non-terminal residue" evidence="1">
    <location>
        <position position="37"/>
    </location>
</feature>
<dbReference type="EMBL" id="BGPR01000004">
    <property type="protein sequence ID" value="GBL74187.1"/>
    <property type="molecule type" value="Genomic_DNA"/>
</dbReference>
<accession>A0A4Y2A3R7</accession>
<organism evidence="1 2">
    <name type="scientific">Araneus ventricosus</name>
    <name type="common">Orbweaver spider</name>
    <name type="synonym">Epeira ventricosa</name>
    <dbReference type="NCBI Taxonomy" id="182803"/>
    <lineage>
        <taxon>Eukaryota</taxon>
        <taxon>Metazoa</taxon>
        <taxon>Ecdysozoa</taxon>
        <taxon>Arthropoda</taxon>
        <taxon>Chelicerata</taxon>
        <taxon>Arachnida</taxon>
        <taxon>Araneae</taxon>
        <taxon>Araneomorphae</taxon>
        <taxon>Entelegynae</taxon>
        <taxon>Araneoidea</taxon>
        <taxon>Araneidae</taxon>
        <taxon>Araneus</taxon>
    </lineage>
</organism>
<comment type="caution">
    <text evidence="1">The sequence shown here is derived from an EMBL/GenBank/DDBJ whole genome shotgun (WGS) entry which is preliminary data.</text>
</comment>
<name>A0A4Y2A3R7_ARAVE</name>
<protein>
    <submittedName>
        <fullName evidence="1">Uncharacterized protein</fullName>
    </submittedName>
</protein>
<evidence type="ECO:0000313" key="2">
    <source>
        <dbReference type="Proteomes" id="UP000499080"/>
    </source>
</evidence>
<evidence type="ECO:0000313" key="1">
    <source>
        <dbReference type="EMBL" id="GBL74187.1"/>
    </source>
</evidence>
<gene>
    <name evidence="1" type="ORF">AVEN_231067_1</name>
</gene>
<keyword evidence="2" id="KW-1185">Reference proteome</keyword>
<proteinExistence type="predicted"/>
<reference evidence="1 2" key="1">
    <citation type="journal article" date="2019" name="Sci. Rep.">
        <title>Orb-weaving spider Araneus ventricosus genome elucidates the spidroin gene catalogue.</title>
        <authorList>
            <person name="Kono N."/>
            <person name="Nakamura H."/>
            <person name="Ohtoshi R."/>
            <person name="Moran D.A.P."/>
            <person name="Shinohara A."/>
            <person name="Yoshida Y."/>
            <person name="Fujiwara M."/>
            <person name="Mori M."/>
            <person name="Tomita M."/>
            <person name="Arakawa K."/>
        </authorList>
    </citation>
    <scope>NUCLEOTIDE SEQUENCE [LARGE SCALE GENOMIC DNA]</scope>
</reference>
<dbReference type="Proteomes" id="UP000499080">
    <property type="component" value="Unassembled WGS sequence"/>
</dbReference>